<dbReference type="SMART" id="SM00220">
    <property type="entry name" value="S_TKc"/>
    <property type="match status" value="1"/>
</dbReference>
<name>A0AAD7JZA8_9AGAR</name>
<comment type="caution">
    <text evidence="2">The sequence shown here is derived from an EMBL/GenBank/DDBJ whole genome shotgun (WGS) entry which is preliminary data.</text>
</comment>
<dbReference type="InterPro" id="IPR011009">
    <property type="entry name" value="Kinase-like_dom_sf"/>
</dbReference>
<dbReference type="Pfam" id="PF07714">
    <property type="entry name" value="PK_Tyr_Ser-Thr"/>
    <property type="match status" value="1"/>
</dbReference>
<dbReference type="GO" id="GO:0005524">
    <property type="term" value="F:ATP binding"/>
    <property type="evidence" value="ECO:0007669"/>
    <property type="project" value="InterPro"/>
</dbReference>
<feature type="domain" description="Protein kinase" evidence="1">
    <location>
        <begin position="70"/>
        <end position="350"/>
    </location>
</feature>
<proteinExistence type="predicted"/>
<accession>A0AAD7JZA8</accession>
<evidence type="ECO:0000259" key="1">
    <source>
        <dbReference type="PROSITE" id="PS50011"/>
    </source>
</evidence>
<dbReference type="Proteomes" id="UP001215598">
    <property type="component" value="Unassembled WGS sequence"/>
</dbReference>
<organism evidence="2 3">
    <name type="scientific">Mycena metata</name>
    <dbReference type="NCBI Taxonomy" id="1033252"/>
    <lineage>
        <taxon>Eukaryota</taxon>
        <taxon>Fungi</taxon>
        <taxon>Dikarya</taxon>
        <taxon>Basidiomycota</taxon>
        <taxon>Agaricomycotina</taxon>
        <taxon>Agaricomycetes</taxon>
        <taxon>Agaricomycetidae</taxon>
        <taxon>Agaricales</taxon>
        <taxon>Marasmiineae</taxon>
        <taxon>Mycenaceae</taxon>
        <taxon>Mycena</taxon>
    </lineage>
</organism>
<dbReference type="PROSITE" id="PS00108">
    <property type="entry name" value="PROTEIN_KINASE_ST"/>
    <property type="match status" value="1"/>
</dbReference>
<dbReference type="InterPro" id="IPR001245">
    <property type="entry name" value="Ser-Thr/Tyr_kinase_cat_dom"/>
</dbReference>
<keyword evidence="2" id="KW-0808">Transferase</keyword>
<gene>
    <name evidence="2" type="ORF">B0H16DRAFT_1303541</name>
</gene>
<evidence type="ECO:0000313" key="3">
    <source>
        <dbReference type="Proteomes" id="UP001215598"/>
    </source>
</evidence>
<dbReference type="SUPFAM" id="SSF56112">
    <property type="entry name" value="Protein kinase-like (PK-like)"/>
    <property type="match status" value="1"/>
</dbReference>
<reference evidence="2" key="1">
    <citation type="submission" date="2023-03" db="EMBL/GenBank/DDBJ databases">
        <title>Massive genome expansion in bonnet fungi (Mycena s.s.) driven by repeated elements and novel gene families across ecological guilds.</title>
        <authorList>
            <consortium name="Lawrence Berkeley National Laboratory"/>
            <person name="Harder C.B."/>
            <person name="Miyauchi S."/>
            <person name="Viragh M."/>
            <person name="Kuo A."/>
            <person name="Thoen E."/>
            <person name="Andreopoulos B."/>
            <person name="Lu D."/>
            <person name="Skrede I."/>
            <person name="Drula E."/>
            <person name="Henrissat B."/>
            <person name="Morin E."/>
            <person name="Kohler A."/>
            <person name="Barry K."/>
            <person name="LaButti K."/>
            <person name="Morin E."/>
            <person name="Salamov A."/>
            <person name="Lipzen A."/>
            <person name="Mereny Z."/>
            <person name="Hegedus B."/>
            <person name="Baldrian P."/>
            <person name="Stursova M."/>
            <person name="Weitz H."/>
            <person name="Taylor A."/>
            <person name="Grigoriev I.V."/>
            <person name="Nagy L.G."/>
            <person name="Martin F."/>
            <person name="Kauserud H."/>
        </authorList>
    </citation>
    <scope>NUCLEOTIDE SEQUENCE</scope>
    <source>
        <strain evidence="2">CBHHK182m</strain>
    </source>
</reference>
<dbReference type="PROSITE" id="PS50011">
    <property type="entry name" value="PROTEIN_KINASE_DOM"/>
    <property type="match status" value="1"/>
</dbReference>
<evidence type="ECO:0000313" key="2">
    <source>
        <dbReference type="EMBL" id="KAJ7775043.1"/>
    </source>
</evidence>
<protein>
    <submittedName>
        <fullName evidence="2">Kinase-like domain-containing protein</fullName>
    </submittedName>
</protein>
<dbReference type="GO" id="GO:0004674">
    <property type="term" value="F:protein serine/threonine kinase activity"/>
    <property type="evidence" value="ECO:0007669"/>
    <property type="project" value="TreeGrafter"/>
</dbReference>
<feature type="non-terminal residue" evidence="2">
    <location>
        <position position="377"/>
    </location>
</feature>
<dbReference type="PANTHER" id="PTHR44329">
    <property type="entry name" value="SERINE/THREONINE-PROTEIN KINASE TNNI3K-RELATED"/>
    <property type="match status" value="1"/>
</dbReference>
<dbReference type="Gene3D" id="1.10.510.10">
    <property type="entry name" value="Transferase(Phosphotransferase) domain 1"/>
    <property type="match status" value="1"/>
</dbReference>
<dbReference type="EMBL" id="JARKIB010000011">
    <property type="protein sequence ID" value="KAJ7775043.1"/>
    <property type="molecule type" value="Genomic_DNA"/>
</dbReference>
<dbReference type="InterPro" id="IPR000719">
    <property type="entry name" value="Prot_kinase_dom"/>
</dbReference>
<dbReference type="AlphaFoldDB" id="A0AAD7JZA8"/>
<keyword evidence="2" id="KW-0418">Kinase</keyword>
<keyword evidence="3" id="KW-1185">Reference proteome</keyword>
<dbReference type="InterPro" id="IPR008271">
    <property type="entry name" value="Ser/Thr_kinase_AS"/>
</dbReference>
<dbReference type="InterPro" id="IPR051681">
    <property type="entry name" value="Ser/Thr_Kinases-Pseudokinases"/>
</dbReference>
<sequence length="377" mass="42577">LDKLFHNKQLYTKFLACRGDSAQRLLDLLQEILDYDSTVSPTNRRGLFKALLRLSSNSKLYPRCFTLPGLQHQRHVAGGSFGDVYTGLLCDQSVAVKMMRVFRELDIDELIRGFGQEALIWRQLSHPNLLPFYGLYFLQDRLCLVSPWMENGHIRHFLKKEIYDTNYLLSLILDVALGLEYLHANGIVHGDLKGDNIFVTPSHRACIADFGLASIITSLSSLQLTSKPTTGGTVRYQAPEVHKGGHRDQPSDIYSFACLVYEILTGSYPFPEIPTDMAVALAVIAGLRPSRPPSCLGPTSLDGLWNLLQDCWEDSPKGRPVASDIVKCLMGNDIQATRTISPEDWDHKFTSRFRRQFLDQQQLPTVDELERMIFGDD</sequence>